<evidence type="ECO:0000313" key="3">
    <source>
        <dbReference type="Proteomes" id="UP000663845"/>
    </source>
</evidence>
<protein>
    <submittedName>
        <fullName evidence="2">Uncharacterized protein</fullName>
    </submittedName>
</protein>
<evidence type="ECO:0000313" key="2">
    <source>
        <dbReference type="EMBL" id="CAF1362721.1"/>
    </source>
</evidence>
<accession>A0A815I2E7</accession>
<gene>
    <name evidence="2" type="ORF">JYZ213_LOCUS35673</name>
</gene>
<comment type="caution">
    <text evidence="2">The sequence shown here is derived from an EMBL/GenBank/DDBJ whole genome shotgun (WGS) entry which is preliminary data.</text>
</comment>
<sequence>FYQPVFNSTMICDIPDKQTEKLINETIDMENQWQLLIEGLNTLKERHLSTDSMNSSYFNQYEDLTKDIEYCLISARQLINEQEQININILSDNDQLLSKIKKCEEELNNFKNTIDSLTTDAICHSLIHELAKVSTSIITMRMQLENRIEQQYSFINELETFANWLKKFINQSKTIDEQTIQLFISQQQEHFNELTKFKQENDVNINEQIQNLIHMWNDLLSMTTNSQNIVTTQLSSTCVDEHQHNIVEQAQKLLSTNIQLGNRREIEQLKNKITV</sequence>
<keyword evidence="1" id="KW-0175">Coiled coil</keyword>
<feature type="non-terminal residue" evidence="2">
    <location>
        <position position="1"/>
    </location>
</feature>
<organism evidence="2 3">
    <name type="scientific">Adineta steineri</name>
    <dbReference type="NCBI Taxonomy" id="433720"/>
    <lineage>
        <taxon>Eukaryota</taxon>
        <taxon>Metazoa</taxon>
        <taxon>Spiralia</taxon>
        <taxon>Gnathifera</taxon>
        <taxon>Rotifera</taxon>
        <taxon>Eurotatoria</taxon>
        <taxon>Bdelloidea</taxon>
        <taxon>Adinetida</taxon>
        <taxon>Adinetidae</taxon>
        <taxon>Adineta</taxon>
    </lineage>
</organism>
<dbReference type="EMBL" id="CAJNOG010000810">
    <property type="protein sequence ID" value="CAF1362721.1"/>
    <property type="molecule type" value="Genomic_DNA"/>
</dbReference>
<feature type="coiled-coil region" evidence="1">
    <location>
        <begin position="93"/>
        <end position="120"/>
    </location>
</feature>
<evidence type="ECO:0000256" key="1">
    <source>
        <dbReference type="SAM" id="Coils"/>
    </source>
</evidence>
<reference evidence="2" key="1">
    <citation type="submission" date="2021-02" db="EMBL/GenBank/DDBJ databases">
        <authorList>
            <person name="Nowell W R."/>
        </authorList>
    </citation>
    <scope>NUCLEOTIDE SEQUENCE</scope>
</reference>
<name>A0A815I2E7_9BILA</name>
<proteinExistence type="predicted"/>
<dbReference type="Proteomes" id="UP000663845">
    <property type="component" value="Unassembled WGS sequence"/>
</dbReference>
<dbReference type="AlphaFoldDB" id="A0A815I2E7"/>